<sequence length="381" mass="41590">MLRPFSAQQCRCIPCRGRPWERGRALTATQATGKGFGAPAKKQQGAGASKSKGSTGKKEHAHIDGTSSKAVEKALKAVDGKVRPVDPKEALKGRLDYAQVKDWGSGDADEADALQVTSFEPDARKRGCQAPFYEELAHRLGELKNEGALEIALPKGAPPLPPFEKWSFKERRYIQWLVDMHNAHYALEASVADATVVASTEHYDENAQLRKAFAALAFFTEEQGLHRSLEIAADLNNIAKVSTLEHPVELKPSANSNAFKDYLVKLASTCTEEDESHPDQIEQAALRLVANAYLVHVTHLTTGMRIGAAAAEKLNLFPAQALNFYQKWPAKALPDPLAHFIKSTNSAGRALTAQQREAVMQELPKAMPKITVLLSSLAHAN</sequence>
<gene>
    <name evidence="2" type="primary">g10620</name>
    <name evidence="2" type="ORF">VP750_LOCUS9523</name>
</gene>
<name>A0ABP1G738_9CHLO</name>
<evidence type="ECO:0000313" key="2">
    <source>
        <dbReference type="EMBL" id="CAL5227617.1"/>
    </source>
</evidence>
<proteinExistence type="predicted"/>
<dbReference type="Gene3D" id="1.20.910.10">
    <property type="entry name" value="Heme oxygenase-like"/>
    <property type="match status" value="1"/>
</dbReference>
<protein>
    <submittedName>
        <fullName evidence="2">G10620 protein</fullName>
    </submittedName>
</protein>
<reference evidence="2 3" key="1">
    <citation type="submission" date="2024-06" db="EMBL/GenBank/DDBJ databases">
        <authorList>
            <person name="Kraege A."/>
            <person name="Thomma B."/>
        </authorList>
    </citation>
    <scope>NUCLEOTIDE SEQUENCE [LARGE SCALE GENOMIC DNA]</scope>
</reference>
<dbReference type="EMBL" id="CAXHTA020000017">
    <property type="protein sequence ID" value="CAL5227617.1"/>
    <property type="molecule type" value="Genomic_DNA"/>
</dbReference>
<accession>A0ABP1G738</accession>
<dbReference type="Proteomes" id="UP001497392">
    <property type="component" value="Unassembled WGS sequence"/>
</dbReference>
<feature type="compositionally biased region" description="Low complexity" evidence="1">
    <location>
        <begin position="37"/>
        <end position="54"/>
    </location>
</feature>
<keyword evidence="3" id="KW-1185">Reference proteome</keyword>
<organism evidence="2 3">
    <name type="scientific">Coccomyxa viridis</name>
    <dbReference type="NCBI Taxonomy" id="1274662"/>
    <lineage>
        <taxon>Eukaryota</taxon>
        <taxon>Viridiplantae</taxon>
        <taxon>Chlorophyta</taxon>
        <taxon>core chlorophytes</taxon>
        <taxon>Trebouxiophyceae</taxon>
        <taxon>Trebouxiophyceae incertae sedis</taxon>
        <taxon>Coccomyxaceae</taxon>
        <taxon>Coccomyxa</taxon>
    </lineage>
</organism>
<evidence type="ECO:0000256" key="1">
    <source>
        <dbReference type="SAM" id="MobiDB-lite"/>
    </source>
</evidence>
<dbReference type="SUPFAM" id="SSF48613">
    <property type="entry name" value="Heme oxygenase-like"/>
    <property type="match status" value="1"/>
</dbReference>
<comment type="caution">
    <text evidence="2">The sequence shown here is derived from an EMBL/GenBank/DDBJ whole genome shotgun (WGS) entry which is preliminary data.</text>
</comment>
<feature type="region of interest" description="Disordered" evidence="1">
    <location>
        <begin position="28"/>
        <end position="69"/>
    </location>
</feature>
<evidence type="ECO:0000313" key="3">
    <source>
        <dbReference type="Proteomes" id="UP001497392"/>
    </source>
</evidence>
<dbReference type="InterPro" id="IPR016084">
    <property type="entry name" value="Haem_Oase-like_multi-hlx"/>
</dbReference>